<dbReference type="EMBL" id="MSAG01000013">
    <property type="protein sequence ID" value="PUX23207.1"/>
    <property type="molecule type" value="Genomic_DNA"/>
</dbReference>
<comment type="caution">
    <text evidence="2">The sequence shown here is derived from an EMBL/GenBank/DDBJ whole genome shotgun (WGS) entry which is preliminary data.</text>
</comment>
<feature type="domain" description="IraD/Gp25-like" evidence="1">
    <location>
        <begin position="36"/>
        <end position="137"/>
    </location>
</feature>
<accession>A0A2T7B692</accession>
<gene>
    <name evidence="2" type="ORF">BS411_08320</name>
</gene>
<dbReference type="OrthoDB" id="119583at2"/>
<dbReference type="RefSeq" id="WP_075198137.1">
    <property type="nucleotide sequence ID" value="NZ_CP187984.1"/>
</dbReference>
<proteinExistence type="predicted"/>
<sequence>MERKKQFAPTLLDRLLDEEPKARHEAHDASFISARHYRQRVLRDIDILLNNTNIEALIDPERHPAVIDSVINHGLAPLSGKYATPHSGSAVEQAIRNALLRFEPRIIASSLVVRPKRQPAVGTTLLFEIAALLYWQPEPIGLMVSGSYDTETEKTTLTAL</sequence>
<evidence type="ECO:0000259" key="1">
    <source>
        <dbReference type="Pfam" id="PF04965"/>
    </source>
</evidence>
<dbReference type="SUPFAM" id="SSF160719">
    <property type="entry name" value="gpW/gp25-like"/>
    <property type="match status" value="1"/>
</dbReference>
<reference evidence="2" key="1">
    <citation type="submission" date="2016-12" db="EMBL/GenBank/DDBJ databases">
        <title>Analysis of the Molecular Diversity Among Cronobacter Species Isolated from Filth Flies Using a Pan Genomic DNA Microarray.</title>
        <authorList>
            <person name="Pava-Ripoll M."/>
            <person name="Tall B."/>
            <person name="Farber J."/>
            <person name="Fanning S."/>
            <person name="Lehner A."/>
            <person name="Stephan R."/>
            <person name="Pagotto F."/>
            <person name="Iverson C."/>
            <person name="Ziobro G."/>
            <person name="Miller A."/>
            <person name="Pearson R."/>
            <person name="Yan Q."/>
            <person name="Kim M."/>
            <person name="Jeong S."/>
            <person name="Park J."/>
            <person name="Jun S."/>
            <person name="Choi H."/>
            <person name="Chung T."/>
            <person name="Yoo Y."/>
            <person name="Park E."/>
            <person name="Hwang S."/>
            <person name="Lee B."/>
            <person name="Sathyamoorthy V."/>
            <person name="Carter L."/>
            <person name="Mammel M."/>
            <person name="Jackson S."/>
            <person name="Kothary M."/>
            <person name="Patel I."/>
            <person name="Grim C."/>
            <person name="Gopinath G."/>
            <person name="Gangiredla J."/>
            <person name="Chase H."/>
        </authorList>
    </citation>
    <scope>NUCLEOTIDE SEQUENCE [LARGE SCALE GENOMIC DNA]</scope>
    <source>
        <strain evidence="2">MOD1-Sh41s</strain>
    </source>
</reference>
<protein>
    <submittedName>
        <fullName evidence="2">Type VI secretion system baseplate subunit TssE</fullName>
    </submittedName>
</protein>
<dbReference type="InterPro" id="IPR053176">
    <property type="entry name" value="T6SS_TssE1-like"/>
</dbReference>
<dbReference type="Pfam" id="PF04965">
    <property type="entry name" value="GPW_gp25"/>
    <property type="match status" value="1"/>
</dbReference>
<dbReference type="PANTHER" id="PTHR38595">
    <property type="entry name" value="CYTOPLASMIC PROTEIN-RELATED"/>
    <property type="match status" value="1"/>
</dbReference>
<dbReference type="AlphaFoldDB" id="A0A2T7B692"/>
<evidence type="ECO:0000313" key="2">
    <source>
        <dbReference type="EMBL" id="PUX23207.1"/>
    </source>
</evidence>
<organism evidence="2">
    <name type="scientific">Cronobacter turicensis</name>
    <dbReference type="NCBI Taxonomy" id="413502"/>
    <lineage>
        <taxon>Bacteria</taxon>
        <taxon>Pseudomonadati</taxon>
        <taxon>Pseudomonadota</taxon>
        <taxon>Gammaproteobacteria</taxon>
        <taxon>Enterobacterales</taxon>
        <taxon>Enterobacteriaceae</taxon>
        <taxon>Cronobacter</taxon>
    </lineage>
</organism>
<dbReference type="InterPro" id="IPR007048">
    <property type="entry name" value="IraD/Gp25-like"/>
</dbReference>
<name>A0A2T7B692_9ENTR</name>
<dbReference type="PANTHER" id="PTHR38595:SF1">
    <property type="entry name" value="TYPE VI SECRETION SYSTEM COMPONENT TSSE1"/>
    <property type="match status" value="1"/>
</dbReference>